<dbReference type="InterPro" id="IPR005467">
    <property type="entry name" value="His_kinase_dom"/>
</dbReference>
<dbReference type="Pfam" id="PF00672">
    <property type="entry name" value="HAMP"/>
    <property type="match status" value="1"/>
</dbReference>
<dbReference type="Pfam" id="PF21085">
    <property type="entry name" value="CusS"/>
    <property type="match status" value="1"/>
</dbReference>
<sequence>MRLIGRKSITFRLTLLFASVSTTVLLLLGLLIGSLVERHFEELDMELLDGKLELLQHTLKKVRSDSELEALPGQLQDSMVGHPGLAVVVLKPNGETLYSTEGAKLPEELLAGAGDKHLHPMFWTDPENHRYRGISAEVPTRIEGAAPVVVAVSTDLLHHEHFMQSFRTALWTVMGLAALLTGFLGWVAARQGLAPLRDISRSAAGITANHLDQRLPLASIPVELAEVAKTLNEMLARLEGSFRRLSDFSSDIAHELRTPVSNMLTQTQVTLSKTRTLDEYRDVLASNAEEFERLSRMIADMLFLAKSDNNLIVPHREKFDLVVEVSSLVEFYEGLAEEKGVSLTYSGKGAIFGDRLMLRRAVNNLLSNALRHTPKGERIKIRVDDSDVSIVVLSVQNTGETITPAHLPRLFDRFYRVHASRQRFGEGAGLGLAITRSIAHAHGGEALAHSEGGITTFEIRLPV</sequence>
<dbReference type="Gene3D" id="3.30.565.10">
    <property type="entry name" value="Histidine kinase-like ATPase, C-terminal domain"/>
    <property type="match status" value="1"/>
</dbReference>
<evidence type="ECO:0000256" key="13">
    <source>
        <dbReference type="ARBA" id="ARBA00023136"/>
    </source>
</evidence>
<dbReference type="PROSITE" id="PS50109">
    <property type="entry name" value="HIS_KIN"/>
    <property type="match status" value="1"/>
</dbReference>
<keyword evidence="8 14" id="KW-0547">Nucleotide-binding</keyword>
<dbReference type="InterPro" id="IPR036890">
    <property type="entry name" value="HATPase_C_sf"/>
</dbReference>
<evidence type="ECO:0000256" key="10">
    <source>
        <dbReference type="ARBA" id="ARBA00022840"/>
    </source>
</evidence>
<dbReference type="AlphaFoldDB" id="A0A177MMH1"/>
<dbReference type="CDD" id="cd06225">
    <property type="entry name" value="HAMP"/>
    <property type="match status" value="1"/>
</dbReference>
<dbReference type="Pfam" id="PF00512">
    <property type="entry name" value="HisKA"/>
    <property type="match status" value="1"/>
</dbReference>
<keyword evidence="13 14" id="KW-0472">Membrane</keyword>
<dbReference type="RefSeq" id="WP_064035888.1">
    <property type="nucleotide sequence ID" value="NZ_LUUH01000030.1"/>
</dbReference>
<keyword evidence="7 14" id="KW-0812">Transmembrane</keyword>
<proteinExistence type="predicted"/>
<evidence type="ECO:0000256" key="1">
    <source>
        <dbReference type="ARBA" id="ARBA00000085"/>
    </source>
</evidence>
<dbReference type="InterPro" id="IPR048590">
    <property type="entry name" value="CusS-like_sensor"/>
</dbReference>
<dbReference type="SMART" id="SM00387">
    <property type="entry name" value="HATPase_c"/>
    <property type="match status" value="1"/>
</dbReference>
<dbReference type="PRINTS" id="PR00344">
    <property type="entry name" value="BCTRLSENSOR"/>
</dbReference>
<dbReference type="SMART" id="SM00388">
    <property type="entry name" value="HisKA"/>
    <property type="match status" value="1"/>
</dbReference>
<evidence type="ECO:0000259" key="16">
    <source>
        <dbReference type="PROSITE" id="PS50885"/>
    </source>
</evidence>
<dbReference type="SMART" id="SM00304">
    <property type="entry name" value="HAMP"/>
    <property type="match status" value="1"/>
</dbReference>
<evidence type="ECO:0000256" key="12">
    <source>
        <dbReference type="ARBA" id="ARBA00023012"/>
    </source>
</evidence>
<evidence type="ECO:0000256" key="2">
    <source>
        <dbReference type="ARBA" id="ARBA00004429"/>
    </source>
</evidence>
<dbReference type="CDD" id="cd00075">
    <property type="entry name" value="HATPase"/>
    <property type="match status" value="1"/>
</dbReference>
<dbReference type="GO" id="GO:0000155">
    <property type="term" value="F:phosphorelay sensor kinase activity"/>
    <property type="evidence" value="ECO:0007669"/>
    <property type="project" value="InterPro"/>
</dbReference>
<dbReference type="InterPro" id="IPR036097">
    <property type="entry name" value="HisK_dim/P_sf"/>
</dbReference>
<dbReference type="FunFam" id="3.30.565.10:FF:000006">
    <property type="entry name" value="Sensor histidine kinase WalK"/>
    <property type="match status" value="1"/>
</dbReference>
<organism evidence="17 18">
    <name type="scientific">Methylomonas methanica</name>
    <dbReference type="NCBI Taxonomy" id="421"/>
    <lineage>
        <taxon>Bacteria</taxon>
        <taxon>Pseudomonadati</taxon>
        <taxon>Pseudomonadota</taxon>
        <taxon>Gammaproteobacteria</taxon>
        <taxon>Methylococcales</taxon>
        <taxon>Methylococcaceae</taxon>
        <taxon>Methylomonas</taxon>
    </lineage>
</organism>
<keyword evidence="5" id="KW-0597">Phosphoprotein</keyword>
<evidence type="ECO:0000256" key="9">
    <source>
        <dbReference type="ARBA" id="ARBA00022777"/>
    </source>
</evidence>
<dbReference type="SUPFAM" id="SSF55874">
    <property type="entry name" value="ATPase domain of HSP90 chaperone/DNA topoisomerase II/histidine kinase"/>
    <property type="match status" value="1"/>
</dbReference>
<gene>
    <name evidence="17" type="ORF">A1353_08160</name>
</gene>
<dbReference type="InterPro" id="IPR003661">
    <property type="entry name" value="HisK_dim/P_dom"/>
</dbReference>
<evidence type="ECO:0000256" key="4">
    <source>
        <dbReference type="ARBA" id="ARBA00022519"/>
    </source>
</evidence>
<accession>A0A177MMH1</accession>
<comment type="catalytic activity">
    <reaction evidence="1 14">
        <text>ATP + protein L-histidine = ADP + protein N-phospho-L-histidine.</text>
        <dbReference type="EC" id="2.7.13.3"/>
    </reaction>
</comment>
<dbReference type="Gene3D" id="6.10.340.10">
    <property type="match status" value="1"/>
</dbReference>
<dbReference type="InterPro" id="IPR006290">
    <property type="entry name" value="CztS_silS_copS"/>
</dbReference>
<evidence type="ECO:0000256" key="5">
    <source>
        <dbReference type="ARBA" id="ARBA00022553"/>
    </source>
</evidence>
<dbReference type="InterPro" id="IPR003594">
    <property type="entry name" value="HATPase_dom"/>
</dbReference>
<dbReference type="InterPro" id="IPR050428">
    <property type="entry name" value="TCS_sensor_his_kinase"/>
</dbReference>
<feature type="domain" description="HAMP" evidence="16">
    <location>
        <begin position="190"/>
        <end position="243"/>
    </location>
</feature>
<evidence type="ECO:0000256" key="3">
    <source>
        <dbReference type="ARBA" id="ARBA00022475"/>
    </source>
</evidence>
<dbReference type="PANTHER" id="PTHR45436:SF15">
    <property type="entry name" value="SENSOR HISTIDINE KINASE CUSS"/>
    <property type="match status" value="1"/>
</dbReference>
<dbReference type="EMBL" id="LUUH01000030">
    <property type="protein sequence ID" value="OAI06998.1"/>
    <property type="molecule type" value="Genomic_DNA"/>
</dbReference>
<protein>
    <recommendedName>
        <fullName evidence="14">Sensor protein</fullName>
        <ecNumber evidence="14">2.7.13.3</ecNumber>
    </recommendedName>
</protein>
<dbReference type="EC" id="2.7.13.3" evidence="14"/>
<dbReference type="SUPFAM" id="SSF47384">
    <property type="entry name" value="Homodimeric domain of signal transducing histidine kinase"/>
    <property type="match status" value="1"/>
</dbReference>
<feature type="domain" description="Histidine kinase" evidence="15">
    <location>
        <begin position="251"/>
        <end position="463"/>
    </location>
</feature>
<feature type="transmembrane region" description="Helical" evidence="14">
    <location>
        <begin position="12"/>
        <end position="36"/>
    </location>
</feature>
<evidence type="ECO:0000256" key="8">
    <source>
        <dbReference type="ARBA" id="ARBA00022741"/>
    </source>
</evidence>
<evidence type="ECO:0000259" key="15">
    <source>
        <dbReference type="PROSITE" id="PS50109"/>
    </source>
</evidence>
<keyword evidence="6 14" id="KW-0808">Transferase</keyword>
<name>A0A177MMH1_METMH</name>
<dbReference type="PROSITE" id="PS50885">
    <property type="entry name" value="HAMP"/>
    <property type="match status" value="1"/>
</dbReference>
<dbReference type="CDD" id="cd00082">
    <property type="entry name" value="HisKA"/>
    <property type="match status" value="1"/>
</dbReference>
<keyword evidence="10 14" id="KW-0067">ATP-binding</keyword>
<reference evidence="17 18" key="1">
    <citation type="submission" date="2016-03" db="EMBL/GenBank/DDBJ databases">
        <authorList>
            <person name="Ploux O."/>
        </authorList>
    </citation>
    <scope>NUCLEOTIDE SEQUENCE [LARGE SCALE GENOMIC DNA]</scope>
    <source>
        <strain evidence="17 18">R-45371</strain>
    </source>
</reference>
<comment type="function">
    <text evidence="14">Member of a two-component regulatory system.</text>
</comment>
<keyword evidence="9 14" id="KW-0418">Kinase</keyword>
<keyword evidence="4 14" id="KW-0997">Cell inner membrane</keyword>
<evidence type="ECO:0000256" key="6">
    <source>
        <dbReference type="ARBA" id="ARBA00022679"/>
    </source>
</evidence>
<comment type="subcellular location">
    <subcellularLocation>
        <location evidence="2">Cell inner membrane</location>
        <topology evidence="2">Multi-pass membrane protein</topology>
    </subcellularLocation>
</comment>
<dbReference type="Proteomes" id="UP000077763">
    <property type="component" value="Unassembled WGS sequence"/>
</dbReference>
<keyword evidence="3 14" id="KW-1003">Cell membrane</keyword>
<evidence type="ECO:0000313" key="18">
    <source>
        <dbReference type="Proteomes" id="UP000077763"/>
    </source>
</evidence>
<evidence type="ECO:0000256" key="7">
    <source>
        <dbReference type="ARBA" id="ARBA00022692"/>
    </source>
</evidence>
<dbReference type="Pfam" id="PF02518">
    <property type="entry name" value="HATPase_c"/>
    <property type="match status" value="1"/>
</dbReference>
<dbReference type="PANTHER" id="PTHR45436">
    <property type="entry name" value="SENSOR HISTIDINE KINASE YKOH"/>
    <property type="match status" value="1"/>
</dbReference>
<dbReference type="GO" id="GO:0005524">
    <property type="term" value="F:ATP binding"/>
    <property type="evidence" value="ECO:0007669"/>
    <property type="project" value="UniProtKB-KW"/>
</dbReference>
<dbReference type="Gene3D" id="1.10.287.130">
    <property type="match status" value="1"/>
</dbReference>
<keyword evidence="11 14" id="KW-1133">Transmembrane helix</keyword>
<dbReference type="NCBIfam" id="TIGR01386">
    <property type="entry name" value="cztS_silS_copS"/>
    <property type="match status" value="1"/>
</dbReference>
<keyword evidence="12 14" id="KW-0902">Two-component regulatory system</keyword>
<evidence type="ECO:0000313" key="17">
    <source>
        <dbReference type="EMBL" id="OAI06998.1"/>
    </source>
</evidence>
<dbReference type="GO" id="GO:0005886">
    <property type="term" value="C:plasma membrane"/>
    <property type="evidence" value="ECO:0007669"/>
    <property type="project" value="UniProtKB-SubCell"/>
</dbReference>
<evidence type="ECO:0000256" key="14">
    <source>
        <dbReference type="RuleBase" id="RU364088"/>
    </source>
</evidence>
<dbReference type="InterPro" id="IPR004358">
    <property type="entry name" value="Sig_transdc_His_kin-like_C"/>
</dbReference>
<comment type="caution">
    <text evidence="17">The sequence shown here is derived from an EMBL/GenBank/DDBJ whole genome shotgun (WGS) entry which is preliminary data.</text>
</comment>
<dbReference type="InterPro" id="IPR003660">
    <property type="entry name" value="HAMP_dom"/>
</dbReference>
<evidence type="ECO:0000256" key="11">
    <source>
        <dbReference type="ARBA" id="ARBA00022989"/>
    </source>
</evidence>